<proteinExistence type="predicted"/>
<protein>
    <recommendedName>
        <fullName evidence="1">RNase H type-1 domain-containing protein</fullName>
    </recommendedName>
</protein>
<dbReference type="Proteomes" id="UP001634007">
    <property type="component" value="Unassembled WGS sequence"/>
</dbReference>
<dbReference type="InterPro" id="IPR053151">
    <property type="entry name" value="RNase_H-like"/>
</dbReference>
<dbReference type="InterPro" id="IPR044730">
    <property type="entry name" value="RNase_H-like_dom_plant"/>
</dbReference>
<dbReference type="EMBL" id="JBJKBG010000006">
    <property type="protein sequence ID" value="KAL3732928.1"/>
    <property type="molecule type" value="Genomic_DNA"/>
</dbReference>
<dbReference type="Pfam" id="PF13456">
    <property type="entry name" value="RVT_3"/>
    <property type="match status" value="1"/>
</dbReference>
<dbReference type="PANTHER" id="PTHR47723:SF24">
    <property type="entry name" value="RNASE H TYPE-1 DOMAIN-CONTAINING PROTEIN"/>
    <property type="match status" value="1"/>
</dbReference>
<name>A0ABD3JZT4_EUCGL</name>
<dbReference type="CDD" id="cd06222">
    <property type="entry name" value="RNase_H_like"/>
    <property type="match status" value="1"/>
</dbReference>
<dbReference type="AlphaFoldDB" id="A0ABD3JZT4"/>
<keyword evidence="3" id="KW-1185">Reference proteome</keyword>
<organism evidence="2 3">
    <name type="scientific">Eucalyptus globulus</name>
    <name type="common">Tasmanian blue gum</name>
    <dbReference type="NCBI Taxonomy" id="34317"/>
    <lineage>
        <taxon>Eukaryota</taxon>
        <taxon>Viridiplantae</taxon>
        <taxon>Streptophyta</taxon>
        <taxon>Embryophyta</taxon>
        <taxon>Tracheophyta</taxon>
        <taxon>Spermatophyta</taxon>
        <taxon>Magnoliopsida</taxon>
        <taxon>eudicotyledons</taxon>
        <taxon>Gunneridae</taxon>
        <taxon>Pentapetalae</taxon>
        <taxon>rosids</taxon>
        <taxon>malvids</taxon>
        <taxon>Myrtales</taxon>
        <taxon>Myrtaceae</taxon>
        <taxon>Myrtoideae</taxon>
        <taxon>Eucalypteae</taxon>
        <taxon>Eucalyptus</taxon>
    </lineage>
</organism>
<evidence type="ECO:0000313" key="2">
    <source>
        <dbReference type="EMBL" id="KAL3732928.1"/>
    </source>
</evidence>
<sequence length="115" mass="12531">MEPPTRGYLKWNVDGSFLSDSGEAAVAGVCRDHAGKLIAGFAQLVKADSAVQAEASAVVETLKWLLKNSFVVSDGRSWEIQSDQLELVQVIRTFTDQNREAISASWEEVCAGRIC</sequence>
<reference evidence="2 3" key="1">
    <citation type="submission" date="2024-11" db="EMBL/GenBank/DDBJ databases">
        <title>Chromosome-level genome assembly of Eucalyptus globulus Labill. provides insights into its genome evolution.</title>
        <authorList>
            <person name="Li X."/>
        </authorList>
    </citation>
    <scope>NUCLEOTIDE SEQUENCE [LARGE SCALE GENOMIC DNA]</scope>
    <source>
        <strain evidence="2">CL2024</strain>
        <tissue evidence="2">Fresh tender leaves</tissue>
    </source>
</reference>
<comment type="caution">
    <text evidence="2">The sequence shown here is derived from an EMBL/GenBank/DDBJ whole genome shotgun (WGS) entry which is preliminary data.</text>
</comment>
<evidence type="ECO:0000259" key="1">
    <source>
        <dbReference type="Pfam" id="PF13456"/>
    </source>
</evidence>
<dbReference type="InterPro" id="IPR036397">
    <property type="entry name" value="RNaseH_sf"/>
</dbReference>
<dbReference type="InterPro" id="IPR012337">
    <property type="entry name" value="RNaseH-like_sf"/>
</dbReference>
<feature type="domain" description="RNase H type-1" evidence="1">
    <location>
        <begin position="12"/>
        <end position="102"/>
    </location>
</feature>
<accession>A0ABD3JZT4</accession>
<dbReference type="Gene3D" id="3.30.420.10">
    <property type="entry name" value="Ribonuclease H-like superfamily/Ribonuclease H"/>
    <property type="match status" value="1"/>
</dbReference>
<dbReference type="SUPFAM" id="SSF53098">
    <property type="entry name" value="Ribonuclease H-like"/>
    <property type="match status" value="1"/>
</dbReference>
<dbReference type="PANTHER" id="PTHR47723">
    <property type="entry name" value="OS05G0353850 PROTEIN"/>
    <property type="match status" value="1"/>
</dbReference>
<dbReference type="InterPro" id="IPR002156">
    <property type="entry name" value="RNaseH_domain"/>
</dbReference>
<evidence type="ECO:0000313" key="3">
    <source>
        <dbReference type="Proteomes" id="UP001634007"/>
    </source>
</evidence>
<gene>
    <name evidence="2" type="ORF">ACJRO7_022449</name>
</gene>